<dbReference type="Pfam" id="PF04181">
    <property type="entry name" value="RPAP2_Rtr1"/>
    <property type="match status" value="1"/>
</dbReference>
<dbReference type="GO" id="GO:0005634">
    <property type="term" value="C:nucleus"/>
    <property type="evidence" value="ECO:0007669"/>
    <property type="project" value="UniProtKB-SubCell"/>
</dbReference>
<dbReference type="EC" id="3.1.3.16" evidence="12"/>
<keyword evidence="6 12" id="KW-0862">Zinc</keyword>
<dbReference type="AlphaFoldDB" id="A0A1B6DEH9"/>
<evidence type="ECO:0000256" key="7">
    <source>
        <dbReference type="ARBA" id="ARBA00022912"/>
    </source>
</evidence>
<keyword evidence="3 12" id="KW-0479">Metal-binding</keyword>
<evidence type="ECO:0000256" key="2">
    <source>
        <dbReference type="ARBA" id="ARBA00005676"/>
    </source>
</evidence>
<keyword evidence="4 12" id="KW-0863">Zinc-finger</keyword>
<feature type="domain" description="RTR1-type" evidence="13">
    <location>
        <begin position="46"/>
        <end position="129"/>
    </location>
</feature>
<dbReference type="PROSITE" id="PS51479">
    <property type="entry name" value="ZF_RTR1"/>
    <property type="match status" value="1"/>
</dbReference>
<evidence type="ECO:0000313" key="14">
    <source>
        <dbReference type="EMBL" id="JAS24042.1"/>
    </source>
</evidence>
<keyword evidence="7 12" id="KW-0904">Protein phosphatase</keyword>
<keyword evidence="5 12" id="KW-0378">Hydrolase</keyword>
<dbReference type="GO" id="GO:0008270">
    <property type="term" value="F:zinc ion binding"/>
    <property type="evidence" value="ECO:0007669"/>
    <property type="project" value="UniProtKB-KW"/>
</dbReference>
<organism evidence="14">
    <name type="scientific">Clastoptera arizonana</name>
    <name type="common">Arizona spittle bug</name>
    <dbReference type="NCBI Taxonomy" id="38151"/>
    <lineage>
        <taxon>Eukaryota</taxon>
        <taxon>Metazoa</taxon>
        <taxon>Ecdysozoa</taxon>
        <taxon>Arthropoda</taxon>
        <taxon>Hexapoda</taxon>
        <taxon>Insecta</taxon>
        <taxon>Pterygota</taxon>
        <taxon>Neoptera</taxon>
        <taxon>Paraneoptera</taxon>
        <taxon>Hemiptera</taxon>
        <taxon>Auchenorrhyncha</taxon>
        <taxon>Cercopoidea</taxon>
        <taxon>Clastopteridae</taxon>
        <taxon>Clastoptera</taxon>
    </lineage>
</organism>
<evidence type="ECO:0000256" key="10">
    <source>
        <dbReference type="ARBA" id="ARBA00048336"/>
    </source>
</evidence>
<evidence type="ECO:0000256" key="1">
    <source>
        <dbReference type="ARBA" id="ARBA00004123"/>
    </source>
</evidence>
<dbReference type="InterPro" id="IPR038534">
    <property type="entry name" value="Rtr1/RPAP2_sf"/>
</dbReference>
<evidence type="ECO:0000256" key="8">
    <source>
        <dbReference type="ARBA" id="ARBA00023242"/>
    </source>
</evidence>
<dbReference type="PANTHER" id="PTHR14732:SF0">
    <property type="entry name" value="RNA POLYMERASE II SUBUNIT B1 CTD PHOSPHATASE RPAP2-RELATED"/>
    <property type="match status" value="1"/>
</dbReference>
<evidence type="ECO:0000256" key="9">
    <source>
        <dbReference type="ARBA" id="ARBA00047761"/>
    </source>
</evidence>
<dbReference type="GO" id="GO:0043175">
    <property type="term" value="F:RNA polymerase core enzyme binding"/>
    <property type="evidence" value="ECO:0007669"/>
    <property type="project" value="UniProtKB-UniRule"/>
</dbReference>
<dbReference type="InterPro" id="IPR039693">
    <property type="entry name" value="Rtr1/RPAP2"/>
</dbReference>
<comment type="catalytic activity">
    <reaction evidence="10 12">
        <text>O-phospho-L-threonyl-[protein] + H2O = L-threonyl-[protein] + phosphate</text>
        <dbReference type="Rhea" id="RHEA:47004"/>
        <dbReference type="Rhea" id="RHEA-COMP:11060"/>
        <dbReference type="Rhea" id="RHEA-COMP:11605"/>
        <dbReference type="ChEBI" id="CHEBI:15377"/>
        <dbReference type="ChEBI" id="CHEBI:30013"/>
        <dbReference type="ChEBI" id="CHEBI:43474"/>
        <dbReference type="ChEBI" id="CHEBI:61977"/>
        <dbReference type="EC" id="3.1.3.16"/>
    </reaction>
</comment>
<sequence>MSKSSETYLLEAEKATEKAKKECNKKALEIVESWIEQAVPQKELLKNLYFINQNHFQDIIEERAILKKCGYPLCGNVLKNIPLQKYHISTLYNKVFDITEKKNFCSNICYKAARYLKNQLLTSPLWLRDEKESMLFELLPIHELQYPELQHILELQPVNLTEDIKTLINTFKLSANNITFIPAEWNLISLIIFKLLSIKNQIMYQLLNRKIKNMNLTLLLLSYKLEESYLDKVVMWLTDIDQILKNQN</sequence>
<dbReference type="InterPro" id="IPR007308">
    <property type="entry name" value="Rtr1/RPAP2_dom"/>
</dbReference>
<evidence type="ECO:0000256" key="6">
    <source>
        <dbReference type="ARBA" id="ARBA00022833"/>
    </source>
</evidence>
<comment type="subcellular location">
    <subcellularLocation>
        <location evidence="1 12">Nucleus</location>
    </subcellularLocation>
</comment>
<reference evidence="14" key="1">
    <citation type="submission" date="2015-12" db="EMBL/GenBank/DDBJ databases">
        <title>De novo transcriptome assembly of four potential Pierce s Disease insect vectors from Arizona vineyards.</title>
        <authorList>
            <person name="Tassone E.E."/>
        </authorList>
    </citation>
    <scope>NUCLEOTIDE SEQUENCE</scope>
</reference>
<comment type="function">
    <text evidence="12">Putative RNA polymerase II subunit B1 C-terminal domain (CTD) phosphatase involved in RNA polymerase II transcription regulation.</text>
</comment>
<evidence type="ECO:0000259" key="13">
    <source>
        <dbReference type="PROSITE" id="PS51479"/>
    </source>
</evidence>
<dbReference type="Gene3D" id="1.25.40.820">
    <property type="match status" value="1"/>
</dbReference>
<accession>A0A1B6DEH9</accession>
<dbReference type="GO" id="GO:0008420">
    <property type="term" value="F:RNA polymerase II CTD heptapeptide repeat phosphatase activity"/>
    <property type="evidence" value="ECO:0007669"/>
    <property type="project" value="UniProtKB-UniRule"/>
</dbReference>
<evidence type="ECO:0000256" key="4">
    <source>
        <dbReference type="ARBA" id="ARBA00022771"/>
    </source>
</evidence>
<evidence type="ECO:0000256" key="12">
    <source>
        <dbReference type="RuleBase" id="RU367080"/>
    </source>
</evidence>
<gene>
    <name evidence="14" type="ORF">g.23343</name>
</gene>
<evidence type="ECO:0000256" key="11">
    <source>
        <dbReference type="PROSITE-ProRule" id="PRU00812"/>
    </source>
</evidence>
<dbReference type="GO" id="GO:0005737">
    <property type="term" value="C:cytoplasm"/>
    <property type="evidence" value="ECO:0007669"/>
    <property type="project" value="TreeGrafter"/>
</dbReference>
<dbReference type="EMBL" id="GEDC01013256">
    <property type="protein sequence ID" value="JAS24042.1"/>
    <property type="molecule type" value="Transcribed_RNA"/>
</dbReference>
<comment type="similarity">
    <text evidence="2 11 12">Belongs to the RPAP2 family.</text>
</comment>
<proteinExistence type="inferred from homology"/>
<dbReference type="PANTHER" id="PTHR14732">
    <property type="entry name" value="RNA POLYMERASE II SUBUNIT B1 CTD PHOSPHATASE RPAP2-RELATED"/>
    <property type="match status" value="1"/>
</dbReference>
<protein>
    <recommendedName>
        <fullName evidence="12">RNA polymerase II subunit B1 CTD phosphatase RPAP2 homolog</fullName>
        <ecNumber evidence="12">3.1.3.16</ecNumber>
    </recommendedName>
</protein>
<keyword evidence="8 12" id="KW-0539">Nucleus</keyword>
<evidence type="ECO:0000256" key="3">
    <source>
        <dbReference type="ARBA" id="ARBA00022723"/>
    </source>
</evidence>
<name>A0A1B6DEH9_9HEMI</name>
<comment type="catalytic activity">
    <reaction evidence="9 12">
        <text>O-phospho-L-seryl-[protein] + H2O = L-seryl-[protein] + phosphate</text>
        <dbReference type="Rhea" id="RHEA:20629"/>
        <dbReference type="Rhea" id="RHEA-COMP:9863"/>
        <dbReference type="Rhea" id="RHEA-COMP:11604"/>
        <dbReference type="ChEBI" id="CHEBI:15377"/>
        <dbReference type="ChEBI" id="CHEBI:29999"/>
        <dbReference type="ChEBI" id="CHEBI:43474"/>
        <dbReference type="ChEBI" id="CHEBI:83421"/>
        <dbReference type="EC" id="3.1.3.16"/>
    </reaction>
</comment>
<evidence type="ECO:0000256" key="5">
    <source>
        <dbReference type="ARBA" id="ARBA00022801"/>
    </source>
</evidence>